<sequence>MERITARDPPIPIEPQTGLNATQSFAQYLSDQILYDFESNIG</sequence>
<proteinExistence type="predicted"/>
<organism evidence="1 2">
    <name type="scientific">Trichonephila inaurata madagascariensis</name>
    <dbReference type="NCBI Taxonomy" id="2747483"/>
    <lineage>
        <taxon>Eukaryota</taxon>
        <taxon>Metazoa</taxon>
        <taxon>Ecdysozoa</taxon>
        <taxon>Arthropoda</taxon>
        <taxon>Chelicerata</taxon>
        <taxon>Arachnida</taxon>
        <taxon>Araneae</taxon>
        <taxon>Araneomorphae</taxon>
        <taxon>Entelegynae</taxon>
        <taxon>Araneoidea</taxon>
        <taxon>Nephilidae</taxon>
        <taxon>Trichonephila</taxon>
        <taxon>Trichonephila inaurata</taxon>
    </lineage>
</organism>
<name>A0A8X6MED1_9ARAC</name>
<dbReference type="EMBL" id="BMAV01025919">
    <property type="protein sequence ID" value="GFS45896.1"/>
    <property type="molecule type" value="Genomic_DNA"/>
</dbReference>
<reference evidence="1" key="1">
    <citation type="submission" date="2020-08" db="EMBL/GenBank/DDBJ databases">
        <title>Multicomponent nature underlies the extraordinary mechanical properties of spider dragline silk.</title>
        <authorList>
            <person name="Kono N."/>
            <person name="Nakamura H."/>
            <person name="Mori M."/>
            <person name="Yoshida Y."/>
            <person name="Ohtoshi R."/>
            <person name="Malay A.D."/>
            <person name="Moran D.A.P."/>
            <person name="Tomita M."/>
            <person name="Numata K."/>
            <person name="Arakawa K."/>
        </authorList>
    </citation>
    <scope>NUCLEOTIDE SEQUENCE</scope>
</reference>
<evidence type="ECO:0000313" key="1">
    <source>
        <dbReference type="EMBL" id="GFS45896.1"/>
    </source>
</evidence>
<dbReference type="AlphaFoldDB" id="A0A8X6MED1"/>
<comment type="caution">
    <text evidence="1">The sequence shown here is derived from an EMBL/GenBank/DDBJ whole genome shotgun (WGS) entry which is preliminary data.</text>
</comment>
<evidence type="ECO:0000313" key="2">
    <source>
        <dbReference type="Proteomes" id="UP000886998"/>
    </source>
</evidence>
<accession>A0A8X6MED1</accession>
<dbReference type="Proteomes" id="UP000886998">
    <property type="component" value="Unassembled WGS sequence"/>
</dbReference>
<feature type="non-terminal residue" evidence="1">
    <location>
        <position position="42"/>
    </location>
</feature>
<gene>
    <name evidence="1" type="ORF">TNIN_181491</name>
</gene>
<protein>
    <submittedName>
        <fullName evidence="1">Uncharacterized protein</fullName>
    </submittedName>
</protein>
<keyword evidence="2" id="KW-1185">Reference proteome</keyword>